<gene>
    <name evidence="1" type="ORF">OG563_26705</name>
</gene>
<accession>A0ABZ1YHY2</accession>
<reference evidence="1" key="1">
    <citation type="submission" date="2022-10" db="EMBL/GenBank/DDBJ databases">
        <title>The complete genomes of actinobacterial strains from the NBC collection.</title>
        <authorList>
            <person name="Joergensen T.S."/>
            <person name="Alvarez Arevalo M."/>
            <person name="Sterndorff E.B."/>
            <person name="Faurdal D."/>
            <person name="Vuksanovic O."/>
            <person name="Mourched A.-S."/>
            <person name="Charusanti P."/>
            <person name="Shaw S."/>
            <person name="Blin K."/>
            <person name="Weber T."/>
        </authorList>
    </citation>
    <scope>NUCLEOTIDE SEQUENCE</scope>
    <source>
        <strain evidence="1">NBC_01482</strain>
    </source>
</reference>
<proteinExistence type="predicted"/>
<keyword evidence="2" id="KW-1185">Reference proteome</keyword>
<protein>
    <submittedName>
        <fullName evidence="1">Uncharacterized protein</fullName>
    </submittedName>
</protein>
<evidence type="ECO:0000313" key="1">
    <source>
        <dbReference type="EMBL" id="WUV42837.1"/>
    </source>
</evidence>
<evidence type="ECO:0000313" key="2">
    <source>
        <dbReference type="Proteomes" id="UP001432062"/>
    </source>
</evidence>
<name>A0ABZ1YHY2_9NOCA</name>
<organism evidence="1 2">
    <name type="scientific">Nocardia vinacea</name>
    <dbReference type="NCBI Taxonomy" id="96468"/>
    <lineage>
        <taxon>Bacteria</taxon>
        <taxon>Bacillati</taxon>
        <taxon>Actinomycetota</taxon>
        <taxon>Actinomycetes</taxon>
        <taxon>Mycobacteriales</taxon>
        <taxon>Nocardiaceae</taxon>
        <taxon>Nocardia</taxon>
    </lineage>
</organism>
<sequence length="182" mass="20304">MSNPRPWTEPHRNASGGMTYYLKTCCTGCGRCLGDATTEKIERAIVSAPALDTTAECGCATAGDPPPIDFTTRCPQRYMKLRLRTPEELSGLECTEFHEHHPLFVRVTDAAKSLEADRLWTAELRRIAGLEPAQRAAEVRRQRLHHMDQRRVDGYAERLVPAVGCFWCSAFSRLCCSAASAF</sequence>
<dbReference type="Proteomes" id="UP001432062">
    <property type="component" value="Chromosome"/>
</dbReference>
<dbReference type="EMBL" id="CP109441">
    <property type="protein sequence ID" value="WUV42837.1"/>
    <property type="molecule type" value="Genomic_DNA"/>
</dbReference>
<dbReference type="RefSeq" id="WP_329405455.1">
    <property type="nucleotide sequence ID" value="NZ_CP109441.1"/>
</dbReference>